<keyword evidence="2" id="KW-1185">Reference proteome</keyword>
<dbReference type="InterPro" id="IPR012334">
    <property type="entry name" value="Pectin_lyas_fold"/>
</dbReference>
<protein>
    <submittedName>
        <fullName evidence="1">Uncharacterized protein</fullName>
    </submittedName>
</protein>
<proteinExistence type="predicted"/>
<comment type="caution">
    <text evidence="1">The sequence shown here is derived from an EMBL/GenBank/DDBJ whole genome shotgun (WGS) entry which is preliminary data.</text>
</comment>
<reference evidence="1" key="1">
    <citation type="journal article" date="2015" name="Genome Announc.">
        <title>Draft Genome Sequence of Tolypothrix boutellei Strain VB521301.</title>
        <authorList>
            <person name="Chandrababunaidu M.M."/>
            <person name="Singh D."/>
            <person name="Sen D."/>
            <person name="Bhan S."/>
            <person name="Das S."/>
            <person name="Gupta A."/>
            <person name="Adhikary S.P."/>
            <person name="Tripathy S."/>
        </authorList>
    </citation>
    <scope>NUCLEOTIDE SEQUENCE</scope>
    <source>
        <strain evidence="1">VB521301</strain>
    </source>
</reference>
<dbReference type="Gene3D" id="2.160.20.10">
    <property type="entry name" value="Single-stranded right-handed beta-helix, Pectin lyase-like"/>
    <property type="match status" value="1"/>
</dbReference>
<reference evidence="1" key="2">
    <citation type="submission" date="2019-11" db="EMBL/GenBank/DDBJ databases">
        <title>Improved Assembly of Tolypothrix boutellei genome.</title>
        <authorList>
            <person name="Sarangi A.N."/>
            <person name="Mukherjee M."/>
            <person name="Ghosh S."/>
            <person name="Singh D."/>
            <person name="Das A."/>
            <person name="Kant S."/>
            <person name="Prusty A."/>
            <person name="Tripathy S."/>
        </authorList>
    </citation>
    <scope>NUCLEOTIDE SEQUENCE</scope>
    <source>
        <strain evidence="1">VB521301</strain>
    </source>
</reference>
<dbReference type="EMBL" id="JHEG04000001">
    <property type="protein sequence ID" value="KAF3889708.1"/>
    <property type="molecule type" value="Genomic_DNA"/>
</dbReference>
<evidence type="ECO:0000313" key="2">
    <source>
        <dbReference type="Proteomes" id="UP000029738"/>
    </source>
</evidence>
<gene>
    <name evidence="1" type="ORF">DA73_0400032735</name>
</gene>
<dbReference type="InterPro" id="IPR011050">
    <property type="entry name" value="Pectin_lyase_fold/virulence"/>
</dbReference>
<dbReference type="SUPFAM" id="SSF51126">
    <property type="entry name" value="Pectin lyase-like"/>
    <property type="match status" value="1"/>
</dbReference>
<sequence length="138" mass="13624">MAGTGTVGLNADGNNFLGLDFPDNLTRADVSLTNGAYVDISAGGGCSIAVNARNLNISASALYAGINPDLGSASSQAGDITLNARGTTTVTNGFIYNYVASGALGNSGNLTIETDRLSASNDSQIATLTSGQGNAGTG</sequence>
<dbReference type="AlphaFoldDB" id="A0A8S9TC88"/>
<accession>A0A8S9TC88</accession>
<evidence type="ECO:0000313" key="1">
    <source>
        <dbReference type="EMBL" id="KAF3889708.1"/>
    </source>
</evidence>
<organism evidence="1 2">
    <name type="scientific">Tolypothrix bouteillei VB521301</name>
    <dbReference type="NCBI Taxonomy" id="1479485"/>
    <lineage>
        <taxon>Bacteria</taxon>
        <taxon>Bacillati</taxon>
        <taxon>Cyanobacteriota</taxon>
        <taxon>Cyanophyceae</taxon>
        <taxon>Nostocales</taxon>
        <taxon>Tolypothrichaceae</taxon>
        <taxon>Tolypothrix</taxon>
    </lineage>
</organism>
<name>A0A8S9TC88_9CYAN</name>
<dbReference type="Proteomes" id="UP000029738">
    <property type="component" value="Unassembled WGS sequence"/>
</dbReference>
<dbReference type="RefSeq" id="WP_167844794.1">
    <property type="nucleotide sequence ID" value="NZ_JHEG04000001.1"/>
</dbReference>